<keyword evidence="3" id="KW-1185">Reference proteome</keyword>
<name>A0A9W7XDA3_9FUNG</name>
<organism evidence="2 3">
    <name type="scientific">Coemansia asiatica</name>
    <dbReference type="NCBI Taxonomy" id="1052880"/>
    <lineage>
        <taxon>Eukaryota</taxon>
        <taxon>Fungi</taxon>
        <taxon>Fungi incertae sedis</taxon>
        <taxon>Zoopagomycota</taxon>
        <taxon>Kickxellomycotina</taxon>
        <taxon>Kickxellomycetes</taxon>
        <taxon>Kickxellales</taxon>
        <taxon>Kickxellaceae</taxon>
        <taxon>Coemansia</taxon>
    </lineage>
</organism>
<comment type="caution">
    <text evidence="2">The sequence shown here is derived from an EMBL/GenBank/DDBJ whole genome shotgun (WGS) entry which is preliminary data.</text>
</comment>
<reference evidence="2" key="1">
    <citation type="submission" date="2022-07" db="EMBL/GenBank/DDBJ databases">
        <title>Phylogenomic reconstructions and comparative analyses of Kickxellomycotina fungi.</title>
        <authorList>
            <person name="Reynolds N.K."/>
            <person name="Stajich J.E."/>
            <person name="Barry K."/>
            <person name="Grigoriev I.V."/>
            <person name="Crous P."/>
            <person name="Smith M.E."/>
        </authorList>
    </citation>
    <scope>NUCLEOTIDE SEQUENCE</scope>
    <source>
        <strain evidence="2">NBRC 105413</strain>
    </source>
</reference>
<evidence type="ECO:0000313" key="2">
    <source>
        <dbReference type="EMBL" id="KAJ1642100.1"/>
    </source>
</evidence>
<dbReference type="Proteomes" id="UP001145021">
    <property type="component" value="Unassembled WGS sequence"/>
</dbReference>
<keyword evidence="1" id="KW-0812">Transmembrane</keyword>
<dbReference type="GO" id="GO:0022857">
    <property type="term" value="F:transmembrane transporter activity"/>
    <property type="evidence" value="ECO:0007669"/>
    <property type="project" value="InterPro"/>
</dbReference>
<dbReference type="SUPFAM" id="SSF103473">
    <property type="entry name" value="MFS general substrate transporter"/>
    <property type="match status" value="1"/>
</dbReference>
<keyword evidence="1" id="KW-0472">Membrane</keyword>
<protein>
    <submittedName>
        <fullName evidence="2">Uncharacterized protein</fullName>
    </submittedName>
</protein>
<gene>
    <name evidence="2" type="ORF">LPJ64_006024</name>
</gene>
<dbReference type="GO" id="GO:0006857">
    <property type="term" value="P:oligopeptide transport"/>
    <property type="evidence" value="ECO:0007669"/>
    <property type="project" value="InterPro"/>
</dbReference>
<keyword evidence="1" id="KW-1133">Transmembrane helix</keyword>
<evidence type="ECO:0000256" key="1">
    <source>
        <dbReference type="SAM" id="Phobius"/>
    </source>
</evidence>
<dbReference type="GO" id="GO:0016020">
    <property type="term" value="C:membrane"/>
    <property type="evidence" value="ECO:0007669"/>
    <property type="project" value="InterPro"/>
</dbReference>
<accession>A0A9W7XDA3</accession>
<dbReference type="InterPro" id="IPR036259">
    <property type="entry name" value="MFS_trans_sf"/>
</dbReference>
<feature type="non-terminal residue" evidence="2">
    <location>
        <position position="85"/>
    </location>
</feature>
<proteinExistence type="predicted"/>
<evidence type="ECO:0000313" key="3">
    <source>
        <dbReference type="Proteomes" id="UP001145021"/>
    </source>
</evidence>
<feature type="transmembrane region" description="Helical" evidence="1">
    <location>
        <begin position="50"/>
        <end position="68"/>
    </location>
</feature>
<dbReference type="AlphaFoldDB" id="A0A9W7XDA3"/>
<dbReference type="InterPro" id="IPR018456">
    <property type="entry name" value="PTR2_symporter_CS"/>
</dbReference>
<dbReference type="EMBL" id="JANBOH010000485">
    <property type="protein sequence ID" value="KAJ1642100.1"/>
    <property type="molecule type" value="Genomic_DNA"/>
</dbReference>
<dbReference type="PROSITE" id="PS01022">
    <property type="entry name" value="PTR2_1"/>
    <property type="match status" value="1"/>
</dbReference>
<sequence length="85" mass="9232">MFSIYLQKILGRSKPEAVALNRVNQFMSYATTILGAIIADQWLGKFKTILVFAILYLLGLVLLTISSADFSVDGGFGLPGFCIAV</sequence>
<dbReference type="Gene3D" id="1.20.1250.20">
    <property type="entry name" value="MFS general substrate transporter like domains"/>
    <property type="match status" value="1"/>
</dbReference>